<dbReference type="EMBL" id="MK072398">
    <property type="protein sequence ID" value="AYV84063.1"/>
    <property type="molecule type" value="Genomic_DNA"/>
</dbReference>
<reference evidence="2" key="1">
    <citation type="submission" date="2018-10" db="EMBL/GenBank/DDBJ databases">
        <title>Hidden diversity of soil giant viruses.</title>
        <authorList>
            <person name="Schulz F."/>
            <person name="Alteio L."/>
            <person name="Goudeau D."/>
            <person name="Ryan E.M."/>
            <person name="Malmstrom R.R."/>
            <person name="Blanchard J."/>
            <person name="Woyke T."/>
        </authorList>
    </citation>
    <scope>NUCLEOTIDE SEQUENCE</scope>
    <source>
        <strain evidence="2">HYV1</strain>
    </source>
</reference>
<keyword evidence="1" id="KW-1133">Transmembrane helix</keyword>
<accession>A0A3G5ADV2</accession>
<gene>
    <name evidence="2" type="ORF">Hyperionvirus16_38</name>
</gene>
<organism evidence="2">
    <name type="scientific">Hyperionvirus sp</name>
    <dbReference type="NCBI Taxonomy" id="2487770"/>
    <lineage>
        <taxon>Viruses</taxon>
        <taxon>Varidnaviria</taxon>
        <taxon>Bamfordvirae</taxon>
        <taxon>Nucleocytoviricota</taxon>
        <taxon>Megaviricetes</taxon>
        <taxon>Imitervirales</taxon>
        <taxon>Mimiviridae</taxon>
        <taxon>Klosneuvirinae</taxon>
    </lineage>
</organism>
<sequence length="73" mass="8301">MLVKIVNFSTYVLVNSLGCIISFAFGYWWSILVLSVIELEGWNKCMIGDELSQNLFAKDGCVRRSILSSSMFR</sequence>
<keyword evidence="1" id="KW-0472">Membrane</keyword>
<feature type="transmembrane region" description="Helical" evidence="1">
    <location>
        <begin position="12"/>
        <end position="37"/>
    </location>
</feature>
<keyword evidence="1" id="KW-0812">Transmembrane</keyword>
<evidence type="ECO:0008006" key="3">
    <source>
        <dbReference type="Google" id="ProtNLM"/>
    </source>
</evidence>
<evidence type="ECO:0000313" key="2">
    <source>
        <dbReference type="EMBL" id="AYV84063.1"/>
    </source>
</evidence>
<proteinExistence type="predicted"/>
<evidence type="ECO:0000256" key="1">
    <source>
        <dbReference type="SAM" id="Phobius"/>
    </source>
</evidence>
<protein>
    <recommendedName>
        <fullName evidence="3">Transmembrane protein</fullName>
    </recommendedName>
</protein>
<name>A0A3G5ADV2_9VIRU</name>